<dbReference type="InterPro" id="IPR019775">
    <property type="entry name" value="WD40_repeat_CS"/>
</dbReference>
<dbReference type="Pfam" id="PF12894">
    <property type="entry name" value="ANAPC4_WD40"/>
    <property type="match status" value="1"/>
</dbReference>
<keyword evidence="8" id="KW-1185">Reference proteome</keyword>
<sequence>MSAMEVDDAAAAPAPAMDVDEPAAAPAAAAPAAAPLPAYQQNMRDRPKGEDNDNPKAVAARAELERRQRALWSPELAAAVDAGRPPYPEPIPCEPLPEGDYRSDPNYIFAAEPPIIEGPPKKTRRALPDFKNATTTTLTGHGRNVNSLEWNATGALLASGSDDKTARVWAGEDGYKCAHKLEQHGDSVVQLCWDPTTPTSLATLAADKAVRLWDLRESTRCVASVKTNHEYINIAWSLCGQHIAVGSSVGSGSKDADVKDYVSIIDARTHAVVKRLKFAYEVNEFVWAPDARTLLLTTEKGRVEVVRPLGPEADPAEVFKVGPTPQDVDDHPEIEKPEKPRHPANIWTMHAHTDDCYCVALDADSTPPKLAVGSKDSIVSLWDLEEMISVRTILRHTTPVRCLSFSAHGQLVASSAYDPGIDIADAETAELVHTIDAQHAMNSLAWHPTKPVLAYAIDAKSAKDERSRSRGDDATPYVRLLSCPEKAS</sequence>
<dbReference type="SMART" id="SM00320">
    <property type="entry name" value="WD40"/>
    <property type="match status" value="4"/>
</dbReference>
<evidence type="ECO:0000256" key="5">
    <source>
        <dbReference type="SAM" id="MobiDB-lite"/>
    </source>
</evidence>
<feature type="repeat" description="WD" evidence="4">
    <location>
        <begin position="181"/>
        <end position="223"/>
    </location>
</feature>
<dbReference type="PROSITE" id="PS50294">
    <property type="entry name" value="WD_REPEATS_REGION"/>
    <property type="match status" value="2"/>
</dbReference>
<name>A0ABR1GGA6_AURAN</name>
<dbReference type="InterPro" id="IPR024977">
    <property type="entry name" value="Apc4-like_WD40_dom"/>
</dbReference>
<keyword evidence="2" id="KW-0677">Repeat</keyword>
<feature type="repeat" description="WD" evidence="4">
    <location>
        <begin position="138"/>
        <end position="169"/>
    </location>
</feature>
<dbReference type="Gene3D" id="2.130.10.10">
    <property type="entry name" value="YVTN repeat-like/Quinoprotein amine dehydrogenase"/>
    <property type="match status" value="2"/>
</dbReference>
<dbReference type="SUPFAM" id="SSF50978">
    <property type="entry name" value="WD40 repeat-like"/>
    <property type="match status" value="1"/>
</dbReference>
<dbReference type="EMBL" id="JBBJCI010000011">
    <property type="protein sequence ID" value="KAK7254953.1"/>
    <property type="molecule type" value="Genomic_DNA"/>
</dbReference>
<evidence type="ECO:0000256" key="3">
    <source>
        <dbReference type="ARBA" id="ARBA00046343"/>
    </source>
</evidence>
<dbReference type="InterPro" id="IPR020472">
    <property type="entry name" value="WD40_PAC1"/>
</dbReference>
<dbReference type="InterPro" id="IPR001680">
    <property type="entry name" value="WD40_rpt"/>
</dbReference>
<dbReference type="Pfam" id="PF00400">
    <property type="entry name" value="WD40"/>
    <property type="match status" value="3"/>
</dbReference>
<comment type="caution">
    <text evidence="7">The sequence shown here is derived from an EMBL/GenBank/DDBJ whole genome shotgun (WGS) entry which is preliminary data.</text>
</comment>
<dbReference type="Proteomes" id="UP001363151">
    <property type="component" value="Unassembled WGS sequence"/>
</dbReference>
<feature type="region of interest" description="Disordered" evidence="5">
    <location>
        <begin position="1"/>
        <end position="62"/>
    </location>
</feature>
<dbReference type="PRINTS" id="PR00320">
    <property type="entry name" value="GPROTEINBRPT"/>
</dbReference>
<dbReference type="PROSITE" id="PS00678">
    <property type="entry name" value="WD_REPEATS_1"/>
    <property type="match status" value="1"/>
</dbReference>
<reference evidence="7 8" key="1">
    <citation type="submission" date="2024-03" db="EMBL/GenBank/DDBJ databases">
        <title>Aureococcus anophagefferens CCMP1851 and Kratosvirus quantuckense: Draft genome of a second virus-susceptible host strain in the model system.</title>
        <authorList>
            <person name="Chase E."/>
            <person name="Truchon A.R."/>
            <person name="Schepens W."/>
            <person name="Wilhelm S.W."/>
        </authorList>
    </citation>
    <scope>NUCLEOTIDE SEQUENCE [LARGE SCALE GENOMIC DNA]</scope>
    <source>
        <strain evidence="7 8">CCMP1851</strain>
    </source>
</reference>
<keyword evidence="1 4" id="KW-0853">WD repeat</keyword>
<feature type="repeat" description="WD" evidence="4">
    <location>
        <begin position="349"/>
        <end position="392"/>
    </location>
</feature>
<dbReference type="PROSITE" id="PS50082">
    <property type="entry name" value="WD_REPEATS_2"/>
    <property type="match status" value="4"/>
</dbReference>
<feature type="compositionally biased region" description="Basic and acidic residues" evidence="5">
    <location>
        <begin position="43"/>
        <end position="54"/>
    </location>
</feature>
<organism evidence="7 8">
    <name type="scientific">Aureococcus anophagefferens</name>
    <name type="common">Harmful bloom alga</name>
    <dbReference type="NCBI Taxonomy" id="44056"/>
    <lineage>
        <taxon>Eukaryota</taxon>
        <taxon>Sar</taxon>
        <taxon>Stramenopiles</taxon>
        <taxon>Ochrophyta</taxon>
        <taxon>Pelagophyceae</taxon>
        <taxon>Pelagomonadales</taxon>
        <taxon>Pelagomonadaceae</taxon>
        <taxon>Aureococcus</taxon>
    </lineage>
</organism>
<dbReference type="InterPro" id="IPR036322">
    <property type="entry name" value="WD40_repeat_dom_sf"/>
</dbReference>
<evidence type="ECO:0000313" key="8">
    <source>
        <dbReference type="Proteomes" id="UP001363151"/>
    </source>
</evidence>
<feature type="compositionally biased region" description="Low complexity" evidence="5">
    <location>
        <begin position="9"/>
        <end position="38"/>
    </location>
</feature>
<evidence type="ECO:0000313" key="7">
    <source>
        <dbReference type="EMBL" id="KAK7254953.1"/>
    </source>
</evidence>
<dbReference type="InterPro" id="IPR015943">
    <property type="entry name" value="WD40/YVTN_repeat-like_dom_sf"/>
</dbReference>
<comment type="similarity">
    <text evidence="3">Belongs to the THOC3 family.</text>
</comment>
<gene>
    <name evidence="7" type="primary">THOC3</name>
    <name evidence="7" type="ORF">SO694_00138043</name>
</gene>
<evidence type="ECO:0000256" key="1">
    <source>
        <dbReference type="ARBA" id="ARBA00022574"/>
    </source>
</evidence>
<dbReference type="PANTHER" id="PTHR22839:SF0">
    <property type="entry name" value="THO COMPLEX SUBUNIT 3"/>
    <property type="match status" value="1"/>
</dbReference>
<feature type="region of interest" description="Disordered" evidence="5">
    <location>
        <begin position="314"/>
        <end position="335"/>
    </location>
</feature>
<dbReference type="InterPro" id="IPR040132">
    <property type="entry name" value="Tex1/THOC3"/>
</dbReference>
<protein>
    <submittedName>
        <fullName evidence="7">Nuclear mRNA export protein</fullName>
    </submittedName>
</protein>
<dbReference type="PANTHER" id="PTHR22839">
    <property type="entry name" value="THO COMPLEX SUBUNIT 3 THO3"/>
    <property type="match status" value="1"/>
</dbReference>
<proteinExistence type="inferred from homology"/>
<feature type="domain" description="Anaphase-promoting complex subunit 4-like WD40" evidence="6">
    <location>
        <begin position="397"/>
        <end position="447"/>
    </location>
</feature>
<evidence type="ECO:0000256" key="4">
    <source>
        <dbReference type="PROSITE-ProRule" id="PRU00221"/>
    </source>
</evidence>
<evidence type="ECO:0000259" key="6">
    <source>
        <dbReference type="Pfam" id="PF12894"/>
    </source>
</evidence>
<feature type="repeat" description="WD" evidence="4">
    <location>
        <begin position="393"/>
        <end position="434"/>
    </location>
</feature>
<accession>A0ABR1GGA6</accession>
<evidence type="ECO:0000256" key="2">
    <source>
        <dbReference type="ARBA" id="ARBA00022737"/>
    </source>
</evidence>